<accession>A0A8B8UMH5</accession>
<proteinExistence type="predicted"/>
<dbReference type="InterPro" id="IPR023214">
    <property type="entry name" value="HAD_sf"/>
</dbReference>
<reference evidence="1" key="4">
    <citation type="submission" date="2025-08" db="UniProtKB">
        <authorList>
            <consortium name="RefSeq"/>
        </authorList>
    </citation>
    <scope>IDENTIFICATION</scope>
    <source>
        <strain evidence="1">CBS432</strain>
    </source>
</reference>
<dbReference type="Gene3D" id="3.40.50.1000">
    <property type="entry name" value="HAD superfamily/HAD-like"/>
    <property type="match status" value="1"/>
</dbReference>
<dbReference type="PANTHER" id="PTHR28181">
    <property type="entry name" value="UPF0655 PROTEIN YCR015C"/>
    <property type="match status" value="1"/>
</dbReference>
<dbReference type="OrthoDB" id="10255128at2759"/>
<reference evidence="1" key="3">
    <citation type="submission" date="2025-07" db="EMBL/GenBank/DDBJ databases">
        <authorList>
            <consortium name="NCBI Genome Project"/>
        </authorList>
    </citation>
    <scope>NUCLEOTIDE SEQUENCE</scope>
    <source>
        <strain evidence="1">CBS432</strain>
    </source>
</reference>
<protein>
    <submittedName>
        <fullName evidence="1">Cto1p</fullName>
    </submittedName>
</protein>
<dbReference type="InterPro" id="IPR050849">
    <property type="entry name" value="HAD-like_hydrolase_phosphatase"/>
</dbReference>
<sequence length="317" mass="36516">MRNIIISDFDETITRADTIGTIAKLPYLLNPRLKPEWCHFTKTYMDGYHKYKYNERRPLPLLPSDVSSIISGSNFNELFADELKYQNHNRVVELNSVNEITKQQIFKSITLEQMRMFARDQNHDSCLLRDGFKRFCSSVVKSFEDDFYVLSINWSREFIYEVIGNRRLNNSHIFCNGLKKFADKYPPTYNGEFDCRLLTGFDKVKILDEILAKIDTDGNKEDSTCSYWYIGDSETDLLSILHPSTNGVLLLNPQENPSKFVKITEKIIGVSRDKISNFGTASGPSWLKFCRKEGGKSAYLVKSWDSLGDLIVQATKS</sequence>
<evidence type="ECO:0000313" key="1">
    <source>
        <dbReference type="RefSeq" id="XP_033764957.1"/>
    </source>
</evidence>
<dbReference type="AlphaFoldDB" id="A0A8B8UMH5"/>
<reference evidence="1" key="2">
    <citation type="submission" date="2020-01" db="EMBL/GenBank/DDBJ databases">
        <title>Population-level Yeast Reference Genomes.</title>
        <authorList>
            <person name="Yue J.-X."/>
        </authorList>
    </citation>
    <scope>NUCLEOTIDE SEQUENCE</scope>
    <source>
        <strain evidence="1">CBS432</strain>
    </source>
</reference>
<gene>
    <name evidence="1" type="primary">CTO1</name>
    <name evidence="1" type="ORF">SPAR_C00700</name>
</gene>
<dbReference type="GeneID" id="54629161"/>
<dbReference type="PANTHER" id="PTHR28181:SF1">
    <property type="entry name" value="COLD TOLERANCE PROTEIN 1"/>
    <property type="match status" value="1"/>
</dbReference>
<reference evidence="1" key="1">
    <citation type="journal article" date="2017" name="Nat. Genet.">
        <title>Contrasting evolutionary genome dynamics between domesticated and wild yeasts.</title>
        <authorList>
            <person name="Yue J.X."/>
            <person name="Li J."/>
            <person name="Aigrain L."/>
            <person name="Hallin J."/>
            <person name="Persson K."/>
            <person name="Oliver K."/>
            <person name="Bergstrom A."/>
            <person name="Coupland P."/>
            <person name="Warringer J."/>
            <person name="Lagomarsino M.C."/>
            <person name="Fischer G."/>
            <person name="Durbin R."/>
            <person name="Liti G."/>
        </authorList>
    </citation>
    <scope>NUCLEOTIDE SEQUENCE</scope>
    <source>
        <strain evidence="1">CBS432</strain>
    </source>
</reference>
<dbReference type="KEGG" id="spao:SPAR_C00700"/>
<dbReference type="VEuPathDB" id="FungiDB:SPAR_C00700"/>
<organism evidence="1">
    <name type="scientific">Saccharomyces paradoxus</name>
    <name type="common">Yeast</name>
    <name type="synonym">Saccharomyces douglasii</name>
    <dbReference type="NCBI Taxonomy" id="27291"/>
    <lineage>
        <taxon>Eukaryota</taxon>
        <taxon>Fungi</taxon>
        <taxon>Dikarya</taxon>
        <taxon>Ascomycota</taxon>
        <taxon>Saccharomycotina</taxon>
        <taxon>Saccharomycetes</taxon>
        <taxon>Saccharomycetales</taxon>
        <taxon>Saccharomycetaceae</taxon>
        <taxon>Saccharomyces</taxon>
    </lineage>
</organism>
<dbReference type="SUPFAM" id="SSF56784">
    <property type="entry name" value="HAD-like"/>
    <property type="match status" value="1"/>
</dbReference>
<dbReference type="RefSeq" id="XP_033764957.1">
    <property type="nucleotide sequence ID" value="XM_033909066.1"/>
</dbReference>
<dbReference type="InterPro" id="IPR036412">
    <property type="entry name" value="HAD-like_sf"/>
</dbReference>
<name>A0A8B8UMH5_SACPA</name>